<organism evidence="2 3">
    <name type="scientific">Xylocopilactobacillus apis</name>
    <dbReference type="NCBI Taxonomy" id="2932183"/>
    <lineage>
        <taxon>Bacteria</taxon>
        <taxon>Bacillati</taxon>
        <taxon>Bacillota</taxon>
        <taxon>Bacilli</taxon>
        <taxon>Lactobacillales</taxon>
        <taxon>Lactobacillaceae</taxon>
        <taxon>Xylocopilactobacillus</taxon>
    </lineage>
</organism>
<reference evidence="2 3" key="1">
    <citation type="journal article" date="2023" name="Microbiol. Spectr.">
        <title>Symbiosis of Carpenter Bees with Uncharacterized Lactic Acid Bacteria Showing NAD Auxotrophy.</title>
        <authorList>
            <person name="Kawasaki S."/>
            <person name="Ozawa K."/>
            <person name="Mori T."/>
            <person name="Yamamoto A."/>
            <person name="Ito M."/>
            <person name="Ohkuma M."/>
            <person name="Sakamoto M."/>
            <person name="Matsutani M."/>
        </authorList>
    </citation>
    <scope>NUCLEOTIDE SEQUENCE [LARGE SCALE GENOMIC DNA]</scope>
    <source>
        <strain evidence="2 3">KimC2</strain>
    </source>
</reference>
<dbReference type="Proteomes" id="UP001321804">
    <property type="component" value="Chromosome"/>
</dbReference>
<protein>
    <recommendedName>
        <fullName evidence="1">Chorismate mutase domain-containing protein</fullName>
    </recommendedName>
</protein>
<dbReference type="GO" id="GO:0046417">
    <property type="term" value="P:chorismate metabolic process"/>
    <property type="evidence" value="ECO:0007669"/>
    <property type="project" value="InterPro"/>
</dbReference>
<dbReference type="EMBL" id="AP026801">
    <property type="protein sequence ID" value="BDR57286.1"/>
    <property type="molecule type" value="Genomic_DNA"/>
</dbReference>
<dbReference type="KEGG" id="xak:KIMC2_18480"/>
<feature type="domain" description="Chorismate mutase" evidence="1">
    <location>
        <begin position="1"/>
        <end position="84"/>
    </location>
</feature>
<dbReference type="InterPro" id="IPR002701">
    <property type="entry name" value="CM_II_prokaryot"/>
</dbReference>
<keyword evidence="3" id="KW-1185">Reference proteome</keyword>
<name>A0AAU9DGA0_9LACO</name>
<dbReference type="Pfam" id="PF01817">
    <property type="entry name" value="CM_2"/>
    <property type="match status" value="1"/>
</dbReference>
<dbReference type="InterPro" id="IPR036263">
    <property type="entry name" value="Chorismate_II_sf"/>
</dbReference>
<dbReference type="Gene3D" id="1.20.59.10">
    <property type="entry name" value="Chorismate mutase"/>
    <property type="match status" value="1"/>
</dbReference>
<evidence type="ECO:0000259" key="1">
    <source>
        <dbReference type="PROSITE" id="PS51168"/>
    </source>
</evidence>
<gene>
    <name evidence="2" type="ORF">KIMC2_18480</name>
</gene>
<proteinExistence type="predicted"/>
<dbReference type="GO" id="GO:0004106">
    <property type="term" value="F:chorismate mutase activity"/>
    <property type="evidence" value="ECO:0007669"/>
    <property type="project" value="InterPro"/>
</dbReference>
<evidence type="ECO:0000313" key="3">
    <source>
        <dbReference type="Proteomes" id="UP001321804"/>
    </source>
</evidence>
<accession>A0AAU9DGA0</accession>
<dbReference type="AlphaFoldDB" id="A0AAU9DGA0"/>
<dbReference type="SMART" id="SM00830">
    <property type="entry name" value="CM_2"/>
    <property type="match status" value="1"/>
</dbReference>
<dbReference type="RefSeq" id="WP_317696253.1">
    <property type="nucleotide sequence ID" value="NZ_AP026801.1"/>
</dbReference>
<evidence type="ECO:0000313" key="2">
    <source>
        <dbReference type="EMBL" id="BDR57286.1"/>
    </source>
</evidence>
<dbReference type="SUPFAM" id="SSF48600">
    <property type="entry name" value="Chorismate mutase II"/>
    <property type="match status" value="1"/>
</dbReference>
<dbReference type="InterPro" id="IPR036979">
    <property type="entry name" value="CM_dom_sf"/>
</dbReference>
<dbReference type="NCBIfam" id="TIGR01805">
    <property type="entry name" value="CM_mono_grmpos"/>
    <property type="match status" value="1"/>
</dbReference>
<dbReference type="PROSITE" id="PS51168">
    <property type="entry name" value="CHORISMATE_MUT_2"/>
    <property type="match status" value="1"/>
</dbReference>
<dbReference type="InterPro" id="IPR011279">
    <property type="entry name" value="Chorismate_mutase_GmP"/>
</dbReference>
<sequence length="91" mass="11121">MKERDQIDQIDQKMTILFEQRMELSKKIAANKIEQKEPVLDQKREKEIIEKEISNLNDENLKQYLTDFYRDLFLISRQYQANLIKGWRDTK</sequence>